<dbReference type="AlphaFoldDB" id="A0AAV9ZEL1"/>
<feature type="region of interest" description="Disordered" evidence="1">
    <location>
        <begin position="1"/>
        <end position="23"/>
    </location>
</feature>
<proteinExistence type="predicted"/>
<keyword evidence="3" id="KW-1185">Reference proteome</keyword>
<comment type="caution">
    <text evidence="2">The sequence shown here is derived from an EMBL/GenBank/DDBJ whole genome shotgun (WGS) entry which is preliminary data.</text>
</comment>
<protein>
    <submittedName>
        <fullName evidence="2">Uncharacterized protein</fullName>
    </submittedName>
</protein>
<evidence type="ECO:0000313" key="2">
    <source>
        <dbReference type="EMBL" id="KAK6980616.1"/>
    </source>
</evidence>
<feature type="compositionally biased region" description="Polar residues" evidence="1">
    <location>
        <begin position="85"/>
        <end position="95"/>
    </location>
</feature>
<gene>
    <name evidence="2" type="ORF">R3P38DRAFT_2808879</name>
</gene>
<organism evidence="2 3">
    <name type="scientific">Favolaschia claudopus</name>
    <dbReference type="NCBI Taxonomy" id="2862362"/>
    <lineage>
        <taxon>Eukaryota</taxon>
        <taxon>Fungi</taxon>
        <taxon>Dikarya</taxon>
        <taxon>Basidiomycota</taxon>
        <taxon>Agaricomycotina</taxon>
        <taxon>Agaricomycetes</taxon>
        <taxon>Agaricomycetidae</taxon>
        <taxon>Agaricales</taxon>
        <taxon>Marasmiineae</taxon>
        <taxon>Mycenaceae</taxon>
        <taxon>Favolaschia</taxon>
    </lineage>
</organism>
<accession>A0AAV9ZEL1</accession>
<dbReference type="Proteomes" id="UP001362999">
    <property type="component" value="Unassembled WGS sequence"/>
</dbReference>
<evidence type="ECO:0000256" key="1">
    <source>
        <dbReference type="SAM" id="MobiDB-lite"/>
    </source>
</evidence>
<reference evidence="2 3" key="1">
    <citation type="journal article" date="2024" name="J Genomics">
        <title>Draft genome sequencing and assembly of Favolaschia claudopus CIRM-BRFM 2984 isolated from oak limbs.</title>
        <authorList>
            <person name="Navarro D."/>
            <person name="Drula E."/>
            <person name="Chaduli D."/>
            <person name="Cazenave R."/>
            <person name="Ahrendt S."/>
            <person name="Wang J."/>
            <person name="Lipzen A."/>
            <person name="Daum C."/>
            <person name="Barry K."/>
            <person name="Grigoriev I.V."/>
            <person name="Favel A."/>
            <person name="Rosso M.N."/>
            <person name="Martin F."/>
        </authorList>
    </citation>
    <scope>NUCLEOTIDE SEQUENCE [LARGE SCALE GENOMIC DNA]</scope>
    <source>
        <strain evidence="2 3">CIRM-BRFM 2984</strain>
    </source>
</reference>
<dbReference type="EMBL" id="JAWWNJ010000157">
    <property type="protein sequence ID" value="KAK6980616.1"/>
    <property type="molecule type" value="Genomic_DNA"/>
</dbReference>
<feature type="region of interest" description="Disordered" evidence="1">
    <location>
        <begin position="52"/>
        <end position="100"/>
    </location>
</feature>
<sequence length="123" mass="12966">MRDSAAVATTRQPIDGATAPRRQKWVEKEAGKRWLAVTTCRVGVSGIRENTGTLTSTTEVGGQLDAEYGGGASGRQDEHGGKLPLTSTSQTSRPMSVSAAAAPLVRRSSAAKFHVTLNPKFLV</sequence>
<name>A0AAV9ZEL1_9AGAR</name>
<evidence type="ECO:0000313" key="3">
    <source>
        <dbReference type="Proteomes" id="UP001362999"/>
    </source>
</evidence>